<dbReference type="RefSeq" id="WP_177169146.1">
    <property type="nucleotide sequence ID" value="NZ_CBCSJU010000004.1"/>
</dbReference>
<dbReference type="AlphaFoldDB" id="A0A1H6U8E1"/>
<name>A0A1H6U8E1_9FLAO</name>
<gene>
    <name evidence="2" type="ORF">SAMN05660918_1815</name>
</gene>
<evidence type="ECO:0000313" key="3">
    <source>
        <dbReference type="Proteomes" id="UP000199702"/>
    </source>
</evidence>
<reference evidence="3" key="1">
    <citation type="submission" date="2016-10" db="EMBL/GenBank/DDBJ databases">
        <authorList>
            <person name="Varghese N."/>
            <person name="Submissions S."/>
        </authorList>
    </citation>
    <scope>NUCLEOTIDE SEQUENCE [LARGE SCALE GENOMIC DNA]</scope>
    <source>
        <strain evidence="3">DSM 17934</strain>
    </source>
</reference>
<dbReference type="EMBL" id="FNYA01000004">
    <property type="protein sequence ID" value="SEI88591.1"/>
    <property type="molecule type" value="Genomic_DNA"/>
</dbReference>
<proteinExistence type="predicted"/>
<organism evidence="2 3">
    <name type="scientific">Flavobacterium terrigena</name>
    <dbReference type="NCBI Taxonomy" id="402734"/>
    <lineage>
        <taxon>Bacteria</taxon>
        <taxon>Pseudomonadati</taxon>
        <taxon>Bacteroidota</taxon>
        <taxon>Flavobacteriia</taxon>
        <taxon>Flavobacteriales</taxon>
        <taxon>Flavobacteriaceae</taxon>
        <taxon>Flavobacterium</taxon>
    </lineage>
</organism>
<evidence type="ECO:0000313" key="2">
    <source>
        <dbReference type="EMBL" id="SEI88591.1"/>
    </source>
</evidence>
<accession>A0A1H6U8E1</accession>
<dbReference type="Proteomes" id="UP000199702">
    <property type="component" value="Unassembled WGS sequence"/>
</dbReference>
<feature type="region of interest" description="Disordered" evidence="1">
    <location>
        <begin position="1"/>
        <end position="35"/>
    </location>
</feature>
<protein>
    <submittedName>
        <fullName evidence="2">Uncharacterized protein</fullName>
    </submittedName>
</protein>
<keyword evidence="3" id="KW-1185">Reference proteome</keyword>
<evidence type="ECO:0000256" key="1">
    <source>
        <dbReference type="SAM" id="MobiDB-lite"/>
    </source>
</evidence>
<dbReference type="STRING" id="402734.SAMN05660918_1815"/>
<feature type="compositionally biased region" description="Low complexity" evidence="1">
    <location>
        <begin position="26"/>
        <end position="35"/>
    </location>
</feature>
<sequence>MGRNNSVNKDKHKKQLDNHMKKIQKTKQTSAAKKASILEQYKQSLKKDN</sequence>